<keyword evidence="4" id="KW-1185">Reference proteome</keyword>
<comment type="caution">
    <text evidence="3">The sequence shown here is derived from an EMBL/GenBank/DDBJ whole genome shotgun (WGS) entry which is preliminary data.</text>
</comment>
<sequence length="458" mass="52672">MDWNKYLNSQRLRSTEREKKGDSRNEFESDFGRVIFSPATRRMHDKTQVFPLTLDDNIHSRLTHSMEVMAIGHSLGLRVVEDKLFLHKTNLKKQDIHRNIPVILKNACLVHDIGNPPFGHFGESVIANYFERFFNNNKEDKFHISNRIELSKLEKEDFTNFDGNAQGFRVLTKLQVLNDAHGLNLTYGTLGAFLKYPNSGQIDKKYLATKKRGVFQSEADVLKKIIDNCDLKSADEFKRHPLAFLMEAADSICYLVMDIEDGFNKGWYGFDDVKKILVGIPKVKKKIKDLDKTSGLGSEITKMVKLRIFLISELVKIAVYNFVNHLEGICEGEYNKELIDDDPNGLSDILREFVGVNVFPKREIQQLELTGHSIITGLLDFYIEFIFSESKHYRKRAIGMISGSLIRAALFENGFKKRSDFDSLPDYYKLRVIVDFISGMTDQFALQHYQKLSGQKIS</sequence>
<dbReference type="GO" id="GO:0006203">
    <property type="term" value="P:dGTP catabolic process"/>
    <property type="evidence" value="ECO:0007669"/>
    <property type="project" value="TreeGrafter"/>
</dbReference>
<dbReference type="Proteomes" id="UP000075606">
    <property type="component" value="Unassembled WGS sequence"/>
</dbReference>
<dbReference type="RefSeq" id="WP_068222128.1">
    <property type="nucleotide sequence ID" value="NZ_LRPC01000028.1"/>
</dbReference>
<dbReference type="CDD" id="cd00077">
    <property type="entry name" value="HDc"/>
    <property type="match status" value="1"/>
</dbReference>
<dbReference type="PROSITE" id="PS51831">
    <property type="entry name" value="HD"/>
    <property type="match status" value="1"/>
</dbReference>
<dbReference type="InterPro" id="IPR006261">
    <property type="entry name" value="dGTPase"/>
</dbReference>
<dbReference type="InterPro" id="IPR006674">
    <property type="entry name" value="HD_domain"/>
</dbReference>
<feature type="domain" description="HD" evidence="2">
    <location>
        <begin position="61"/>
        <end position="255"/>
    </location>
</feature>
<dbReference type="Gene3D" id="1.10.3410.10">
    <property type="entry name" value="putative deoxyguanosinetriphosphate triphosphohydrolase like domain"/>
    <property type="match status" value="1"/>
</dbReference>
<dbReference type="InterPro" id="IPR003607">
    <property type="entry name" value="HD/PDEase_dom"/>
</dbReference>
<reference evidence="3 4" key="1">
    <citation type="submission" date="2016-01" db="EMBL/GenBank/DDBJ databases">
        <title>Genome sequencing of Roseivirga spongicola UST030701-084.</title>
        <authorList>
            <person name="Selvaratnam C."/>
            <person name="Thevarajoo S."/>
            <person name="Goh K.M."/>
            <person name="Ee R."/>
            <person name="Chan K.-G."/>
            <person name="Chong C.S."/>
        </authorList>
    </citation>
    <scope>NUCLEOTIDE SEQUENCE [LARGE SCALE GENOMIC DNA]</scope>
    <source>
        <strain evidence="3 4">UST030701-084</strain>
    </source>
</reference>
<evidence type="ECO:0000313" key="4">
    <source>
        <dbReference type="Proteomes" id="UP000075606"/>
    </source>
</evidence>
<dbReference type="OrthoDB" id="9803619at2"/>
<dbReference type="Gene3D" id="1.10.3210.10">
    <property type="entry name" value="Hypothetical protein af1432"/>
    <property type="match status" value="1"/>
</dbReference>
<dbReference type="InterPro" id="IPR023293">
    <property type="entry name" value="dGTP_triP_hydro_central_sf"/>
</dbReference>
<dbReference type="EMBL" id="LRPC01000028">
    <property type="protein sequence ID" value="KYG73610.1"/>
    <property type="molecule type" value="Genomic_DNA"/>
</dbReference>
<dbReference type="SMART" id="SM00471">
    <property type="entry name" value="HDc"/>
    <property type="match status" value="1"/>
</dbReference>
<dbReference type="NCBIfam" id="TIGR01353">
    <property type="entry name" value="dGTP_triPase"/>
    <property type="match status" value="1"/>
</dbReference>
<dbReference type="InterPro" id="IPR050135">
    <property type="entry name" value="dGTPase-like"/>
</dbReference>
<evidence type="ECO:0000259" key="2">
    <source>
        <dbReference type="PROSITE" id="PS51831"/>
    </source>
</evidence>
<organism evidence="3 4">
    <name type="scientific">Roseivirga spongicola</name>
    <dbReference type="NCBI Taxonomy" id="333140"/>
    <lineage>
        <taxon>Bacteria</taxon>
        <taxon>Pseudomonadati</taxon>
        <taxon>Bacteroidota</taxon>
        <taxon>Cytophagia</taxon>
        <taxon>Cytophagales</taxon>
        <taxon>Roseivirgaceae</taxon>
        <taxon>Roseivirga</taxon>
    </lineage>
</organism>
<dbReference type="SUPFAM" id="SSF109604">
    <property type="entry name" value="HD-domain/PDEase-like"/>
    <property type="match status" value="1"/>
</dbReference>
<proteinExistence type="predicted"/>
<evidence type="ECO:0000313" key="3">
    <source>
        <dbReference type="EMBL" id="KYG73610.1"/>
    </source>
</evidence>
<dbReference type="AlphaFoldDB" id="A0A150X4G6"/>
<dbReference type="STRING" id="333140.AWW68_13040"/>
<accession>A0A150X4G6</accession>
<dbReference type="PANTHER" id="PTHR11373:SF32">
    <property type="entry name" value="DEOXYGUANOSINETRIPHOSPHATE TRIPHOSPHOHYDROLASE"/>
    <property type="match status" value="1"/>
</dbReference>
<gene>
    <name evidence="3" type="ORF">AWW68_13040</name>
</gene>
<name>A0A150X4G6_9BACT</name>
<evidence type="ECO:0000256" key="1">
    <source>
        <dbReference type="ARBA" id="ARBA00022801"/>
    </source>
</evidence>
<dbReference type="InterPro" id="IPR026875">
    <property type="entry name" value="PHydrolase_assoc_dom"/>
</dbReference>
<dbReference type="GO" id="GO:0008832">
    <property type="term" value="F:dGTPase activity"/>
    <property type="evidence" value="ECO:0007669"/>
    <property type="project" value="TreeGrafter"/>
</dbReference>
<dbReference type="InterPro" id="IPR027432">
    <property type="entry name" value="dGTP_triphosphohydrolase_C"/>
</dbReference>
<dbReference type="Gene3D" id="1.10.3550.10">
    <property type="entry name" value="eoxyguanosinetriphosphate triphosphohydrolase domain-like"/>
    <property type="match status" value="1"/>
</dbReference>
<protein>
    <submittedName>
        <fullName evidence="3">dGTPase</fullName>
    </submittedName>
</protein>
<dbReference type="PANTHER" id="PTHR11373">
    <property type="entry name" value="DEOXYNUCLEOSIDE TRIPHOSPHATE TRIPHOSPHOHYDROLASE"/>
    <property type="match status" value="1"/>
</dbReference>
<dbReference type="Pfam" id="PF01966">
    <property type="entry name" value="HD"/>
    <property type="match status" value="1"/>
</dbReference>
<dbReference type="Pfam" id="PF13286">
    <property type="entry name" value="HD_assoc"/>
    <property type="match status" value="1"/>
</dbReference>
<keyword evidence="1" id="KW-0378">Hydrolase</keyword>